<keyword evidence="1" id="KW-1133">Transmembrane helix</keyword>
<evidence type="ECO:0000313" key="2">
    <source>
        <dbReference type="EMBL" id="KZD91572.1"/>
    </source>
</evidence>
<accession>A0AAP1H870</accession>
<reference evidence="2 3" key="1">
    <citation type="submission" date="2015-09" db="EMBL/GenBank/DDBJ databases">
        <title>Spore heat resistance.</title>
        <authorList>
            <person name="Boekhorst J."/>
            <person name="Berendsen E.M."/>
            <person name="Wells-Bennik M.H."/>
            <person name="Kuipers O.P."/>
        </authorList>
    </citation>
    <scope>NUCLEOTIDE SEQUENCE [LARGE SCALE GENOMIC DNA]</scope>
    <source>
        <strain evidence="2 3">B4122</strain>
    </source>
</reference>
<gene>
    <name evidence="2" type="ORF">B4122_2214</name>
</gene>
<organism evidence="2 3">
    <name type="scientific">Bacillus subtilis</name>
    <dbReference type="NCBI Taxonomy" id="1423"/>
    <lineage>
        <taxon>Bacteria</taxon>
        <taxon>Bacillati</taxon>
        <taxon>Bacillota</taxon>
        <taxon>Bacilli</taxon>
        <taxon>Bacillales</taxon>
        <taxon>Bacillaceae</taxon>
        <taxon>Bacillus</taxon>
    </lineage>
</organism>
<protein>
    <submittedName>
        <fullName evidence="2">Uncharacterized protein</fullName>
    </submittedName>
</protein>
<feature type="transmembrane region" description="Helical" evidence="1">
    <location>
        <begin position="24"/>
        <end position="41"/>
    </location>
</feature>
<keyword evidence="1" id="KW-0812">Transmembrane</keyword>
<proteinExistence type="predicted"/>
<evidence type="ECO:0000256" key="1">
    <source>
        <dbReference type="SAM" id="Phobius"/>
    </source>
</evidence>
<comment type="caution">
    <text evidence="2">The sequence shown here is derived from an EMBL/GenBank/DDBJ whole genome shotgun (WGS) entry which is preliminary data.</text>
</comment>
<dbReference type="EMBL" id="LJZV01000012">
    <property type="protein sequence ID" value="KZD91572.1"/>
    <property type="molecule type" value="Genomic_DNA"/>
</dbReference>
<dbReference type="Proteomes" id="UP000076442">
    <property type="component" value="Unassembled WGS sequence"/>
</dbReference>
<evidence type="ECO:0000313" key="3">
    <source>
        <dbReference type="Proteomes" id="UP000076442"/>
    </source>
</evidence>
<dbReference type="AlphaFoldDB" id="A0AAP1H870"/>
<feature type="transmembrane region" description="Helical" evidence="1">
    <location>
        <begin position="178"/>
        <end position="197"/>
    </location>
</feature>
<keyword evidence="1" id="KW-0472">Membrane</keyword>
<feature type="transmembrane region" description="Helical" evidence="1">
    <location>
        <begin position="154"/>
        <end position="172"/>
    </location>
</feature>
<name>A0AAP1H870_BACIU</name>
<sequence>MKAFSCYFICETNNKIGSDSLKKIKSLFLMFLVIAMFIGILPDIKAKADSEDVLDTSSPVLSDIEGKEELEINGEKYTYTYDFTDPAVNRVNVTDESGVEIKFEYDTKTNTLYKNNELDFNLVKEEDGIISPSDASTMKIPPGGKYMGKYNYKYNLKGVSVGVATAAIAAVSKAPYNVILSIVSFLAGTQTTAYYTVFQYRYAFKCNAYPYANRTKFYEDSSRKKVLRTADSAKFFGSRPTPASCQP</sequence>